<dbReference type="Proteomes" id="UP000610558">
    <property type="component" value="Unassembled WGS sequence"/>
</dbReference>
<evidence type="ECO:0000256" key="2">
    <source>
        <dbReference type="ARBA" id="ARBA00004651"/>
    </source>
</evidence>
<dbReference type="AlphaFoldDB" id="A0A927C0Y2"/>
<evidence type="ECO:0000256" key="8">
    <source>
        <dbReference type="ARBA" id="ARBA00026081"/>
    </source>
</evidence>
<evidence type="ECO:0000256" key="5">
    <source>
        <dbReference type="ARBA" id="ARBA00022692"/>
    </source>
</evidence>
<comment type="caution">
    <text evidence="10">The sequence shown here is derived from an EMBL/GenBank/DDBJ whole genome shotgun (WGS) entry which is preliminary data.</text>
</comment>
<feature type="transmembrane region" description="Helical" evidence="9">
    <location>
        <begin position="101"/>
        <end position="121"/>
    </location>
</feature>
<feature type="transmembrane region" description="Helical" evidence="9">
    <location>
        <begin position="12"/>
        <end position="33"/>
    </location>
</feature>
<dbReference type="GO" id="GO:0055085">
    <property type="term" value="P:transmembrane transport"/>
    <property type="evidence" value="ECO:0007669"/>
    <property type="project" value="InterPro"/>
</dbReference>
<dbReference type="InterPro" id="IPR005495">
    <property type="entry name" value="LptG/LptF_permease"/>
</dbReference>
<evidence type="ECO:0000256" key="3">
    <source>
        <dbReference type="ARBA" id="ARBA00007725"/>
    </source>
</evidence>
<accession>A0A927C0Y2</accession>
<dbReference type="NCBIfam" id="TIGR04408">
    <property type="entry name" value="LptG_lptG"/>
    <property type="match status" value="1"/>
</dbReference>
<dbReference type="EMBL" id="JACXLD010000002">
    <property type="protein sequence ID" value="MBD2858173.1"/>
    <property type="molecule type" value="Genomic_DNA"/>
</dbReference>
<keyword evidence="5 9" id="KW-0812">Transmembrane</keyword>
<feature type="transmembrane region" description="Helical" evidence="9">
    <location>
        <begin position="272"/>
        <end position="293"/>
    </location>
</feature>
<comment type="function">
    <text evidence="1">Part of the ABC transporter complex LptBFG involved in the translocation of lipopolysaccharide (LPS) from the inner membrane to the outer membrane.</text>
</comment>
<evidence type="ECO:0000313" key="10">
    <source>
        <dbReference type="EMBL" id="MBD2858173.1"/>
    </source>
</evidence>
<protein>
    <submittedName>
        <fullName evidence="10">LPS export ABC transporter permease LptG</fullName>
    </submittedName>
</protein>
<keyword evidence="6 9" id="KW-1133">Transmembrane helix</keyword>
<reference evidence="10" key="1">
    <citation type="submission" date="2020-09" db="EMBL/GenBank/DDBJ databases">
        <authorList>
            <person name="Yoon J.-W."/>
        </authorList>
    </citation>
    <scope>NUCLEOTIDE SEQUENCE</scope>
    <source>
        <strain evidence="10">KMU-158</strain>
    </source>
</reference>
<comment type="subcellular location">
    <subcellularLocation>
        <location evidence="2">Cell membrane</location>
        <topology evidence="2">Multi-pass membrane protein</topology>
    </subcellularLocation>
</comment>
<dbReference type="GO" id="GO:0015920">
    <property type="term" value="P:lipopolysaccharide transport"/>
    <property type="evidence" value="ECO:0007669"/>
    <property type="project" value="TreeGrafter"/>
</dbReference>
<feature type="transmembrane region" description="Helical" evidence="9">
    <location>
        <begin position="60"/>
        <end position="80"/>
    </location>
</feature>
<evidence type="ECO:0000256" key="1">
    <source>
        <dbReference type="ARBA" id="ARBA00002265"/>
    </source>
</evidence>
<gene>
    <name evidence="10" type="primary">lptG</name>
    <name evidence="10" type="ORF">IB286_04065</name>
</gene>
<evidence type="ECO:0000256" key="4">
    <source>
        <dbReference type="ARBA" id="ARBA00022475"/>
    </source>
</evidence>
<evidence type="ECO:0000256" key="9">
    <source>
        <dbReference type="SAM" id="Phobius"/>
    </source>
</evidence>
<feature type="transmembrane region" description="Helical" evidence="9">
    <location>
        <begin position="331"/>
        <end position="350"/>
    </location>
</feature>
<keyword evidence="7 9" id="KW-0472">Membrane</keyword>
<dbReference type="PANTHER" id="PTHR33529">
    <property type="entry name" value="SLR0882 PROTEIN-RELATED"/>
    <property type="match status" value="1"/>
</dbReference>
<proteinExistence type="inferred from homology"/>
<organism evidence="10 11">
    <name type="scientific">Spongiibacter pelagi</name>
    <dbReference type="NCBI Taxonomy" id="2760804"/>
    <lineage>
        <taxon>Bacteria</taxon>
        <taxon>Pseudomonadati</taxon>
        <taxon>Pseudomonadota</taxon>
        <taxon>Gammaproteobacteria</taxon>
        <taxon>Cellvibrionales</taxon>
        <taxon>Spongiibacteraceae</taxon>
        <taxon>Spongiibacter</taxon>
    </lineage>
</organism>
<name>A0A927C0Y2_9GAMM</name>
<evidence type="ECO:0000256" key="7">
    <source>
        <dbReference type="ARBA" id="ARBA00023136"/>
    </source>
</evidence>
<evidence type="ECO:0000313" key="11">
    <source>
        <dbReference type="Proteomes" id="UP000610558"/>
    </source>
</evidence>
<dbReference type="Pfam" id="PF03739">
    <property type="entry name" value="LptF_LptG"/>
    <property type="match status" value="1"/>
</dbReference>
<comment type="subunit">
    <text evidence="8">Component of the lipopolysaccharide transport and assembly complex. The LptBFG transporter is composed of two ATP-binding proteins (LptB) and two transmembrane proteins (LptF and LptG).</text>
</comment>
<comment type="similarity">
    <text evidence="3">Belongs to the LptF/LptG family.</text>
</comment>
<dbReference type="InterPro" id="IPR030923">
    <property type="entry name" value="LptG"/>
</dbReference>
<evidence type="ECO:0000256" key="6">
    <source>
        <dbReference type="ARBA" id="ARBA00022989"/>
    </source>
</evidence>
<dbReference type="RefSeq" id="WP_190762780.1">
    <property type="nucleotide sequence ID" value="NZ_JACXLD010000002.1"/>
</dbReference>
<feature type="transmembrane region" description="Helical" evidence="9">
    <location>
        <begin position="300"/>
        <end position="319"/>
    </location>
</feature>
<keyword evidence="11" id="KW-1185">Reference proteome</keyword>
<keyword evidence="4" id="KW-1003">Cell membrane</keyword>
<dbReference type="PANTHER" id="PTHR33529:SF2">
    <property type="entry name" value="LIPOPOLYSACCHARIDE EXPORT SYSTEM PERMEASE PROTEIN LPTG"/>
    <property type="match status" value="1"/>
</dbReference>
<dbReference type="GO" id="GO:0043190">
    <property type="term" value="C:ATP-binding cassette (ABC) transporter complex"/>
    <property type="evidence" value="ECO:0007669"/>
    <property type="project" value="InterPro"/>
</dbReference>
<sequence>MVKLNRYIGRTVTAAIILVLLVIVGIDLLSQLIDELKEIRGDYDFVAVLKYVLMVAPGSFYQYLPFAALVGCLAGLGNLASSSELVVMRAAGISTFRLILAVIRPTIILTLLGLLVAEYVAPVSQQIAESQRGVALQKSANIHSQYGMWHREGNEFMHFNAVQPNGVLYGVSVYRFDENRELTANTFAERASYQEGYWLMEEVSAVEFAETEATKKRYSELRWDTELSPELLNILVLDPEDLSISGLWRYANYLDKQGLNAGDYQLAFWNKILQPLMILGMVMVAISFIFGPLRQVTMGFRVFIGVMVGIIFRTLQDILGPSSLVYGFDPVYASVIPIVVCFAIGVVLLAKKT</sequence>